<dbReference type="EMBL" id="PNIN01000026">
    <property type="protein sequence ID" value="PMP72196.1"/>
    <property type="molecule type" value="Genomic_DNA"/>
</dbReference>
<gene>
    <name evidence="2" type="ORF">C0187_02160</name>
</gene>
<name>A0A2J6WPA5_9BACT</name>
<feature type="transmembrane region" description="Helical" evidence="1">
    <location>
        <begin position="20"/>
        <end position="36"/>
    </location>
</feature>
<organism evidence="2 3">
    <name type="scientific">Calditerrivibrio nitroreducens</name>
    <dbReference type="NCBI Taxonomy" id="477976"/>
    <lineage>
        <taxon>Bacteria</taxon>
        <taxon>Pseudomonadati</taxon>
        <taxon>Deferribacterota</taxon>
        <taxon>Deferribacteres</taxon>
        <taxon>Deferribacterales</taxon>
        <taxon>Calditerrivibrionaceae</taxon>
    </lineage>
</organism>
<protein>
    <recommendedName>
        <fullName evidence="4">Cobalt transport protein</fullName>
    </recommendedName>
</protein>
<evidence type="ECO:0000313" key="3">
    <source>
        <dbReference type="Proteomes" id="UP000242881"/>
    </source>
</evidence>
<proteinExistence type="predicted"/>
<reference evidence="2 3" key="1">
    <citation type="submission" date="2018-01" db="EMBL/GenBank/DDBJ databases">
        <title>Metagenomic assembled genomes from two thermal pools in the Uzon Caldera, Kamchatka, Russia.</title>
        <authorList>
            <person name="Wilkins L."/>
            <person name="Ettinger C."/>
        </authorList>
    </citation>
    <scope>NUCLEOTIDE SEQUENCE [LARGE SCALE GENOMIC DNA]</scope>
    <source>
        <strain evidence="2">ZAV-05</strain>
    </source>
</reference>
<comment type="caution">
    <text evidence="2">The sequence shown here is derived from an EMBL/GenBank/DDBJ whole genome shotgun (WGS) entry which is preliminary data.</text>
</comment>
<evidence type="ECO:0000256" key="1">
    <source>
        <dbReference type="SAM" id="Phobius"/>
    </source>
</evidence>
<keyword evidence="1" id="KW-0472">Membrane</keyword>
<accession>A0A2J6WPA5</accession>
<keyword evidence="1" id="KW-1133">Transmembrane helix</keyword>
<evidence type="ECO:0000313" key="2">
    <source>
        <dbReference type="EMBL" id="PMP72196.1"/>
    </source>
</evidence>
<feature type="transmembrane region" description="Helical" evidence="1">
    <location>
        <begin position="217"/>
        <end position="235"/>
    </location>
</feature>
<feature type="transmembrane region" description="Helical" evidence="1">
    <location>
        <begin position="69"/>
        <end position="87"/>
    </location>
</feature>
<feature type="transmembrane region" description="Helical" evidence="1">
    <location>
        <begin position="42"/>
        <end position="62"/>
    </location>
</feature>
<sequence>MGKIKISKNIVKFLKGAHPLFKFFSLIIIFFSLGLFNSLVLVILYFVTALSIILMLDGLIFFKQIKTIYPILLLVLIYSFFLTFESSLSFHLIIQYFILRSMELLTMLAFSYIFIKTSSKYQLIRISVFILYPFTYLIDKKVITNIMVDTLNIAPKMAKNLKDSISNMKNNGDRFYYIKILDISADFFNFIIDNPPETKKIPEHRLTKIVQFKNPRIHDYIFLLIITVVTIGTLSI</sequence>
<dbReference type="Proteomes" id="UP000242881">
    <property type="component" value="Unassembled WGS sequence"/>
</dbReference>
<feature type="transmembrane region" description="Helical" evidence="1">
    <location>
        <begin position="93"/>
        <end position="115"/>
    </location>
</feature>
<keyword evidence="1" id="KW-0812">Transmembrane</keyword>
<evidence type="ECO:0008006" key="4">
    <source>
        <dbReference type="Google" id="ProtNLM"/>
    </source>
</evidence>
<dbReference type="AlphaFoldDB" id="A0A2J6WPA5"/>